<comment type="cofactor">
    <cofactor evidence="1 7">
        <name>Zn(2+)</name>
        <dbReference type="ChEBI" id="CHEBI:29105"/>
    </cofactor>
</comment>
<evidence type="ECO:0000259" key="8">
    <source>
        <dbReference type="SMART" id="SM00829"/>
    </source>
</evidence>
<dbReference type="PROSITE" id="PS00059">
    <property type="entry name" value="ADH_ZINC"/>
    <property type="match status" value="1"/>
</dbReference>
<proteinExistence type="inferred from homology"/>
<gene>
    <name evidence="9" type="ORF">COA96_04120</name>
</gene>
<evidence type="ECO:0000256" key="5">
    <source>
        <dbReference type="ARBA" id="ARBA00022833"/>
    </source>
</evidence>
<dbReference type="Pfam" id="PF08240">
    <property type="entry name" value="ADH_N"/>
    <property type="match status" value="1"/>
</dbReference>
<dbReference type="InterPro" id="IPR002328">
    <property type="entry name" value="ADH_Zn_CS"/>
</dbReference>
<dbReference type="Gene3D" id="3.90.180.10">
    <property type="entry name" value="Medium-chain alcohol dehydrogenases, catalytic domain"/>
    <property type="match status" value="1"/>
</dbReference>
<dbReference type="InterPro" id="IPR020843">
    <property type="entry name" value="ER"/>
</dbReference>
<evidence type="ECO:0000313" key="9">
    <source>
        <dbReference type="EMBL" id="PCJ27109.1"/>
    </source>
</evidence>
<keyword evidence="4 7" id="KW-0479">Metal-binding</keyword>
<evidence type="ECO:0000256" key="2">
    <source>
        <dbReference type="ARBA" id="ARBA00008072"/>
    </source>
</evidence>
<dbReference type="PANTHER" id="PTHR42940:SF8">
    <property type="entry name" value="VACUOLAR PROTEIN SORTING-ASSOCIATED PROTEIN 11"/>
    <property type="match status" value="1"/>
</dbReference>
<dbReference type="SUPFAM" id="SSF50129">
    <property type="entry name" value="GroES-like"/>
    <property type="match status" value="1"/>
</dbReference>
<feature type="domain" description="Enoyl reductase (ER)" evidence="8">
    <location>
        <begin position="10"/>
        <end position="343"/>
    </location>
</feature>
<dbReference type="SMART" id="SM00829">
    <property type="entry name" value="PKS_ER"/>
    <property type="match status" value="1"/>
</dbReference>
<comment type="caution">
    <text evidence="9">The sequence shown here is derived from an EMBL/GenBank/DDBJ whole genome shotgun (WGS) entry which is preliminary data.</text>
</comment>
<protein>
    <recommendedName>
        <fullName evidence="3">alcohol dehydrogenase</fullName>
        <ecNumber evidence="3">1.1.1.1</ecNumber>
    </recommendedName>
</protein>
<dbReference type="InterPro" id="IPR013149">
    <property type="entry name" value="ADH-like_C"/>
</dbReference>
<dbReference type="AlphaFoldDB" id="A0A2A5B6F0"/>
<reference evidence="10" key="1">
    <citation type="submission" date="2017-08" db="EMBL/GenBank/DDBJ databases">
        <title>A dynamic microbial community with high functional redundancy inhabits the cold, oxic subseafloor aquifer.</title>
        <authorList>
            <person name="Tully B.J."/>
            <person name="Wheat C.G."/>
            <person name="Glazer B.T."/>
            <person name="Huber J.A."/>
        </authorList>
    </citation>
    <scope>NUCLEOTIDE SEQUENCE [LARGE SCALE GENOMIC DNA]</scope>
</reference>
<dbReference type="InterPro" id="IPR013154">
    <property type="entry name" value="ADH-like_N"/>
</dbReference>
<organism evidence="9 10">
    <name type="scientific">SAR86 cluster bacterium</name>
    <dbReference type="NCBI Taxonomy" id="2030880"/>
    <lineage>
        <taxon>Bacteria</taxon>
        <taxon>Pseudomonadati</taxon>
        <taxon>Pseudomonadota</taxon>
        <taxon>Gammaproteobacteria</taxon>
        <taxon>SAR86 cluster</taxon>
    </lineage>
</organism>
<evidence type="ECO:0000256" key="7">
    <source>
        <dbReference type="RuleBase" id="RU361277"/>
    </source>
</evidence>
<evidence type="ECO:0000256" key="3">
    <source>
        <dbReference type="ARBA" id="ARBA00013190"/>
    </source>
</evidence>
<dbReference type="EMBL" id="NVVJ01000008">
    <property type="protein sequence ID" value="PCJ27109.1"/>
    <property type="molecule type" value="Genomic_DNA"/>
</dbReference>
<evidence type="ECO:0000256" key="1">
    <source>
        <dbReference type="ARBA" id="ARBA00001947"/>
    </source>
</evidence>
<dbReference type="GO" id="GO:0005737">
    <property type="term" value="C:cytoplasm"/>
    <property type="evidence" value="ECO:0007669"/>
    <property type="project" value="TreeGrafter"/>
</dbReference>
<dbReference type="GO" id="GO:0004022">
    <property type="term" value="F:alcohol dehydrogenase (NAD+) activity"/>
    <property type="evidence" value="ECO:0007669"/>
    <property type="project" value="UniProtKB-EC"/>
</dbReference>
<dbReference type="PANTHER" id="PTHR42940">
    <property type="entry name" value="ALCOHOL DEHYDROGENASE 1-RELATED"/>
    <property type="match status" value="1"/>
</dbReference>
<name>A0A2A5B6F0_9GAMM</name>
<dbReference type="CDD" id="cd08240">
    <property type="entry name" value="6_hydroxyhexanoate_dh_like"/>
    <property type="match status" value="1"/>
</dbReference>
<dbReference type="Pfam" id="PF00107">
    <property type="entry name" value="ADH_zinc_N"/>
    <property type="match status" value="1"/>
</dbReference>
<dbReference type="EC" id="1.1.1.1" evidence="3"/>
<evidence type="ECO:0000256" key="6">
    <source>
        <dbReference type="ARBA" id="ARBA00023002"/>
    </source>
</evidence>
<dbReference type="Gene3D" id="3.40.50.720">
    <property type="entry name" value="NAD(P)-binding Rossmann-like Domain"/>
    <property type="match status" value="1"/>
</dbReference>
<sequence length="346" mass="36806">MISYQTTTPGADLLRVESETPVPTGTEVLVKTVACGVCHSDIHMHEGVFELGNDKRLDVHREGMVLGHEIFGEVVAVGPEAEGVQVGDRRVVYPWIGCGDCAACNRGDEQLCTPGRAIGIVVRGGFSDHVMIPHSRYLFDKGDVADSLAATYACSGLTAYAALKRMGDLHKDDEVVIIGAGGVGMMAIQIAMSAMNIDPIVVDINDSTLRAARDLGVTRTFNSSDPKTSKEIRKATGGVYAVLDFVGAESSVNYGLACLRKGGMLVIVGLYGGALNIPIPFFPMNARIIQGSYVGTPADMGELMELVRAGKVAPIDIQERPLSEISDALKDLKAGKVQGRQVLMND</sequence>
<dbReference type="SUPFAM" id="SSF51735">
    <property type="entry name" value="NAD(P)-binding Rossmann-fold domains"/>
    <property type="match status" value="1"/>
</dbReference>
<dbReference type="InterPro" id="IPR036291">
    <property type="entry name" value="NAD(P)-bd_dom_sf"/>
</dbReference>
<accession>A0A2A5B6F0</accession>
<keyword evidence="6" id="KW-0560">Oxidoreductase</keyword>
<dbReference type="Proteomes" id="UP000218327">
    <property type="component" value="Unassembled WGS sequence"/>
</dbReference>
<dbReference type="GO" id="GO:0008270">
    <property type="term" value="F:zinc ion binding"/>
    <property type="evidence" value="ECO:0007669"/>
    <property type="project" value="InterPro"/>
</dbReference>
<comment type="similarity">
    <text evidence="2 7">Belongs to the zinc-containing alcohol dehydrogenase family.</text>
</comment>
<dbReference type="InterPro" id="IPR011032">
    <property type="entry name" value="GroES-like_sf"/>
</dbReference>
<evidence type="ECO:0000256" key="4">
    <source>
        <dbReference type="ARBA" id="ARBA00022723"/>
    </source>
</evidence>
<evidence type="ECO:0000313" key="10">
    <source>
        <dbReference type="Proteomes" id="UP000218327"/>
    </source>
</evidence>
<keyword evidence="5 7" id="KW-0862">Zinc</keyword>